<gene>
    <name evidence="1" type="ORF">Pla52n_00540</name>
</gene>
<dbReference type="AlphaFoldDB" id="A0A5C6B7T6"/>
<comment type="caution">
    <text evidence="1">The sequence shown here is derived from an EMBL/GenBank/DDBJ whole genome shotgun (WGS) entry which is preliminary data.</text>
</comment>
<name>A0A5C6B7T6_9BACT</name>
<organism evidence="1 2">
    <name type="scientific">Stieleria varia</name>
    <dbReference type="NCBI Taxonomy" id="2528005"/>
    <lineage>
        <taxon>Bacteria</taxon>
        <taxon>Pseudomonadati</taxon>
        <taxon>Planctomycetota</taxon>
        <taxon>Planctomycetia</taxon>
        <taxon>Pirellulales</taxon>
        <taxon>Pirellulaceae</taxon>
        <taxon>Stieleria</taxon>
    </lineage>
</organism>
<dbReference type="EMBL" id="SJPN01000001">
    <property type="protein sequence ID" value="TWU07481.1"/>
    <property type="molecule type" value="Genomic_DNA"/>
</dbReference>
<keyword evidence="2" id="KW-1185">Reference proteome</keyword>
<proteinExistence type="predicted"/>
<evidence type="ECO:0000313" key="2">
    <source>
        <dbReference type="Proteomes" id="UP000320176"/>
    </source>
</evidence>
<sequence length="59" mass="6321">MQRKNADGSRGRAIGVLGSVAGVERQQKLSLIAGDNQALFVVGIWNSFCLPWTTVSSMV</sequence>
<reference evidence="1 2" key="1">
    <citation type="submission" date="2019-02" db="EMBL/GenBank/DDBJ databases">
        <title>Deep-cultivation of Planctomycetes and their phenomic and genomic characterization uncovers novel biology.</title>
        <authorList>
            <person name="Wiegand S."/>
            <person name="Jogler M."/>
            <person name="Boedeker C."/>
            <person name="Pinto D."/>
            <person name="Vollmers J."/>
            <person name="Rivas-Marin E."/>
            <person name="Kohn T."/>
            <person name="Peeters S.H."/>
            <person name="Heuer A."/>
            <person name="Rast P."/>
            <person name="Oberbeckmann S."/>
            <person name="Bunk B."/>
            <person name="Jeske O."/>
            <person name="Meyerdierks A."/>
            <person name="Storesund J.E."/>
            <person name="Kallscheuer N."/>
            <person name="Luecker S."/>
            <person name="Lage O.M."/>
            <person name="Pohl T."/>
            <person name="Merkel B.J."/>
            <person name="Hornburger P."/>
            <person name="Mueller R.-W."/>
            <person name="Bruemmer F."/>
            <person name="Labrenz M."/>
            <person name="Spormann A.M."/>
            <person name="Op Den Camp H."/>
            <person name="Overmann J."/>
            <person name="Amann R."/>
            <person name="Jetten M.S.M."/>
            <person name="Mascher T."/>
            <person name="Medema M.H."/>
            <person name="Devos D.P."/>
            <person name="Kaster A.-K."/>
            <person name="Ovreas L."/>
            <person name="Rohde M."/>
            <person name="Galperin M.Y."/>
            <person name="Jogler C."/>
        </authorList>
    </citation>
    <scope>NUCLEOTIDE SEQUENCE [LARGE SCALE GENOMIC DNA]</scope>
    <source>
        <strain evidence="1 2">Pla52n</strain>
    </source>
</reference>
<accession>A0A5C6B7T6</accession>
<evidence type="ECO:0000313" key="1">
    <source>
        <dbReference type="EMBL" id="TWU07481.1"/>
    </source>
</evidence>
<protein>
    <submittedName>
        <fullName evidence="1">Uncharacterized protein</fullName>
    </submittedName>
</protein>
<dbReference type="Proteomes" id="UP000320176">
    <property type="component" value="Unassembled WGS sequence"/>
</dbReference>